<dbReference type="GO" id="GO:0043190">
    <property type="term" value="C:ATP-binding cassette (ABC) transporter complex"/>
    <property type="evidence" value="ECO:0007669"/>
    <property type="project" value="InterPro"/>
</dbReference>
<dbReference type="CDD" id="cd08498">
    <property type="entry name" value="PBP2_NikA_DppA_OppA_like_2"/>
    <property type="match status" value="1"/>
</dbReference>
<feature type="domain" description="Solute-binding protein family 5" evidence="6">
    <location>
        <begin position="63"/>
        <end position="433"/>
    </location>
</feature>
<comment type="caution">
    <text evidence="7">The sequence shown here is derived from an EMBL/GenBank/DDBJ whole genome shotgun (WGS) entry which is preliminary data.</text>
</comment>
<proteinExistence type="inferred from homology"/>
<dbReference type="InterPro" id="IPR039424">
    <property type="entry name" value="SBP_5"/>
</dbReference>
<dbReference type="Gene3D" id="3.10.105.10">
    <property type="entry name" value="Dipeptide-binding Protein, Domain 3"/>
    <property type="match status" value="1"/>
</dbReference>
<accession>A0A3N1KUB8</accession>
<dbReference type="Gene3D" id="3.40.190.10">
    <property type="entry name" value="Periplasmic binding protein-like II"/>
    <property type="match status" value="1"/>
</dbReference>
<evidence type="ECO:0000259" key="6">
    <source>
        <dbReference type="Pfam" id="PF00496"/>
    </source>
</evidence>
<name>A0A3N1KUB8_9PROT</name>
<dbReference type="Pfam" id="PF00496">
    <property type="entry name" value="SBP_bac_5"/>
    <property type="match status" value="1"/>
</dbReference>
<feature type="signal peptide" evidence="5">
    <location>
        <begin position="1"/>
        <end position="20"/>
    </location>
</feature>
<evidence type="ECO:0000256" key="2">
    <source>
        <dbReference type="ARBA" id="ARBA00005695"/>
    </source>
</evidence>
<keyword evidence="4 5" id="KW-0732">Signal</keyword>
<evidence type="ECO:0000313" key="7">
    <source>
        <dbReference type="EMBL" id="ROP84171.1"/>
    </source>
</evidence>
<keyword evidence="8" id="KW-1185">Reference proteome</keyword>
<dbReference type="RefSeq" id="WP_170216560.1">
    <property type="nucleotide sequence ID" value="NZ_AP019700.1"/>
</dbReference>
<dbReference type="AlphaFoldDB" id="A0A3N1KUB8"/>
<dbReference type="InterPro" id="IPR030678">
    <property type="entry name" value="Peptide/Ni-bd"/>
</dbReference>
<dbReference type="PIRSF" id="PIRSF002741">
    <property type="entry name" value="MppA"/>
    <property type="match status" value="1"/>
</dbReference>
<dbReference type="InterPro" id="IPR000914">
    <property type="entry name" value="SBP_5_dom"/>
</dbReference>
<dbReference type="Proteomes" id="UP000278222">
    <property type="component" value="Unassembled WGS sequence"/>
</dbReference>
<dbReference type="GO" id="GO:0030288">
    <property type="term" value="C:outer membrane-bounded periplasmic space"/>
    <property type="evidence" value="ECO:0007669"/>
    <property type="project" value="UniProtKB-ARBA"/>
</dbReference>
<dbReference type="PANTHER" id="PTHR30290:SF9">
    <property type="entry name" value="OLIGOPEPTIDE-BINDING PROTEIN APPA"/>
    <property type="match status" value="1"/>
</dbReference>
<dbReference type="SUPFAM" id="SSF53850">
    <property type="entry name" value="Periplasmic binding protein-like II"/>
    <property type="match status" value="1"/>
</dbReference>
<evidence type="ECO:0000256" key="1">
    <source>
        <dbReference type="ARBA" id="ARBA00004418"/>
    </source>
</evidence>
<evidence type="ECO:0000256" key="4">
    <source>
        <dbReference type="ARBA" id="ARBA00022729"/>
    </source>
</evidence>
<evidence type="ECO:0000256" key="5">
    <source>
        <dbReference type="SAM" id="SignalP"/>
    </source>
</evidence>
<reference evidence="7 8" key="1">
    <citation type="submission" date="2018-11" db="EMBL/GenBank/DDBJ databases">
        <title>Genomic Encyclopedia of Type Strains, Phase IV (KMG-IV): sequencing the most valuable type-strain genomes for metagenomic binning, comparative biology and taxonomic classification.</title>
        <authorList>
            <person name="Goeker M."/>
        </authorList>
    </citation>
    <scope>NUCLEOTIDE SEQUENCE [LARGE SCALE GENOMIC DNA]</scope>
    <source>
        <strain evidence="7 8">DSM 5900</strain>
    </source>
</reference>
<protein>
    <submittedName>
        <fullName evidence="7">Peptide/nickel transport system substrate-binding protein</fullName>
    </submittedName>
</protein>
<gene>
    <name evidence="7" type="ORF">EDC65_3519</name>
</gene>
<sequence>MRKFLSAVAIAAALAGPAAAADLTVGARFDPSIDPHFLYLSTNMAYAQHMFEPLVARDSDSQPIPGLAESWRALDDTTWEFKLRRGVRFHDGQEFTAADVQFTVRRVPALANNPSAYTGALRSVVSTEAPDPYTVIFRTDKPNPILPSQFTIMSIVSHKAAADATPADFASGKAAIGTGPYRFVRYARGERLELERYADYRGPAPAWDKVTFRFIPNPAARVAALLAGDVDMIDYVPTADLPRLKSDARSALFTRASDRVIYLVPNVGPDTMAGLTTKAGEALDRNPLRDARVRRALSLAINRPALVDRVMEGFAAPAGQLVPQGFFGYDPAIAVPPFDLARSRALLAEAGWPDGFGMTVACTTDRYVNDAAICQALAQMWARAGIAMKVETYPSNVFFTKVRTGKSELPMMLLGWGSSSTGDSSGALTGLLHSIDAPRGYGAYNFGAYASAEVDQKIETATTTMDAAQRLSLMQGAMRAAVEDGAIIALHTQMTAVATRKGIAYTPRADEWTMATHASPAR</sequence>
<dbReference type="EMBL" id="RJKX01000015">
    <property type="protein sequence ID" value="ROP84171.1"/>
    <property type="molecule type" value="Genomic_DNA"/>
</dbReference>
<evidence type="ECO:0000256" key="3">
    <source>
        <dbReference type="ARBA" id="ARBA00022448"/>
    </source>
</evidence>
<comment type="similarity">
    <text evidence="2">Belongs to the bacterial solute-binding protein 5 family.</text>
</comment>
<organism evidence="7 8">
    <name type="scientific">Stella humosa</name>
    <dbReference type="NCBI Taxonomy" id="94"/>
    <lineage>
        <taxon>Bacteria</taxon>
        <taxon>Pseudomonadati</taxon>
        <taxon>Pseudomonadota</taxon>
        <taxon>Alphaproteobacteria</taxon>
        <taxon>Rhodospirillales</taxon>
        <taxon>Stellaceae</taxon>
        <taxon>Stella</taxon>
    </lineage>
</organism>
<comment type="subcellular location">
    <subcellularLocation>
        <location evidence="1">Periplasm</location>
    </subcellularLocation>
</comment>
<keyword evidence="3" id="KW-0813">Transport</keyword>
<dbReference type="Gene3D" id="3.90.76.10">
    <property type="entry name" value="Dipeptide-binding Protein, Domain 1"/>
    <property type="match status" value="1"/>
</dbReference>
<evidence type="ECO:0000313" key="8">
    <source>
        <dbReference type="Proteomes" id="UP000278222"/>
    </source>
</evidence>
<feature type="chain" id="PRO_5018130453" evidence="5">
    <location>
        <begin position="21"/>
        <end position="522"/>
    </location>
</feature>
<dbReference type="GO" id="GO:1904680">
    <property type="term" value="F:peptide transmembrane transporter activity"/>
    <property type="evidence" value="ECO:0007669"/>
    <property type="project" value="TreeGrafter"/>
</dbReference>
<dbReference type="GO" id="GO:0015833">
    <property type="term" value="P:peptide transport"/>
    <property type="evidence" value="ECO:0007669"/>
    <property type="project" value="TreeGrafter"/>
</dbReference>
<dbReference type="PANTHER" id="PTHR30290">
    <property type="entry name" value="PERIPLASMIC BINDING COMPONENT OF ABC TRANSPORTER"/>
    <property type="match status" value="1"/>
</dbReference>